<evidence type="ECO:0000313" key="2">
    <source>
        <dbReference type="Proteomes" id="UP001054889"/>
    </source>
</evidence>
<reference evidence="1" key="2">
    <citation type="submission" date="2021-12" db="EMBL/GenBank/DDBJ databases">
        <title>Resequencing data analysis of finger millet.</title>
        <authorList>
            <person name="Hatakeyama M."/>
            <person name="Aluri S."/>
            <person name="Balachadran M.T."/>
            <person name="Sivarajan S.R."/>
            <person name="Poveda L."/>
            <person name="Shimizu-Inatsugi R."/>
            <person name="Schlapbach R."/>
            <person name="Sreeman S.M."/>
            <person name="Shimizu K.K."/>
        </authorList>
    </citation>
    <scope>NUCLEOTIDE SEQUENCE</scope>
</reference>
<gene>
    <name evidence="1" type="primary">ga29910</name>
    <name evidence="1" type="ORF">PR202_ga29910</name>
</gene>
<name>A0AAV5DKX9_ELECO</name>
<dbReference type="EMBL" id="BQKI01000019">
    <property type="protein sequence ID" value="GJN11699.1"/>
    <property type="molecule type" value="Genomic_DNA"/>
</dbReference>
<organism evidence="1 2">
    <name type="scientific">Eleusine coracana subsp. coracana</name>
    <dbReference type="NCBI Taxonomy" id="191504"/>
    <lineage>
        <taxon>Eukaryota</taxon>
        <taxon>Viridiplantae</taxon>
        <taxon>Streptophyta</taxon>
        <taxon>Embryophyta</taxon>
        <taxon>Tracheophyta</taxon>
        <taxon>Spermatophyta</taxon>
        <taxon>Magnoliopsida</taxon>
        <taxon>Liliopsida</taxon>
        <taxon>Poales</taxon>
        <taxon>Poaceae</taxon>
        <taxon>PACMAD clade</taxon>
        <taxon>Chloridoideae</taxon>
        <taxon>Cynodonteae</taxon>
        <taxon>Eleusininae</taxon>
        <taxon>Eleusine</taxon>
    </lineage>
</organism>
<proteinExistence type="predicted"/>
<keyword evidence="2" id="KW-1185">Reference proteome</keyword>
<comment type="caution">
    <text evidence="1">The sequence shown here is derived from an EMBL/GenBank/DDBJ whole genome shotgun (WGS) entry which is preliminary data.</text>
</comment>
<reference evidence="1" key="1">
    <citation type="journal article" date="2018" name="DNA Res.">
        <title>Multiple hybrid de novo genome assembly of finger millet, an orphan allotetraploid crop.</title>
        <authorList>
            <person name="Hatakeyama M."/>
            <person name="Aluri S."/>
            <person name="Balachadran M.T."/>
            <person name="Sivarajan S.R."/>
            <person name="Patrignani A."/>
            <person name="Gruter S."/>
            <person name="Poveda L."/>
            <person name="Shimizu-Inatsugi R."/>
            <person name="Baeten J."/>
            <person name="Francoijs K.J."/>
            <person name="Nataraja K.N."/>
            <person name="Reddy Y.A.N."/>
            <person name="Phadnis S."/>
            <person name="Ravikumar R.L."/>
            <person name="Schlapbach R."/>
            <person name="Sreeman S.M."/>
            <person name="Shimizu K.K."/>
        </authorList>
    </citation>
    <scope>NUCLEOTIDE SEQUENCE</scope>
</reference>
<accession>A0AAV5DKX9</accession>
<dbReference type="AlphaFoldDB" id="A0AAV5DKX9"/>
<protein>
    <submittedName>
        <fullName evidence="1">Uncharacterized protein</fullName>
    </submittedName>
</protein>
<sequence length="214" mass="24355">MFLPNIAAEEAHVIVPIPAITMLNEMLVSLETDLPEYEHITQADGSIVACCSFYPSEDALIYSTRQVICGFPCRDSNTSTENAALRSLEYMDLRLHVHLIDYNYEKKEYELDKNRALLNKAKWLTTGMLDIYNIWRSQSVYDLSSVITTLGKAITIPIPPDIPEELHVLVDDLIQSISQVLQRLTEAYTEAINVIDRHEPLLAMTTKTYCRTVM</sequence>
<evidence type="ECO:0000313" key="1">
    <source>
        <dbReference type="EMBL" id="GJN11699.1"/>
    </source>
</evidence>
<dbReference type="Proteomes" id="UP001054889">
    <property type="component" value="Unassembled WGS sequence"/>
</dbReference>